<proteinExistence type="predicted"/>
<dbReference type="EMBL" id="RJTM01000071">
    <property type="protein sequence ID" value="RNL87738.1"/>
    <property type="molecule type" value="Genomic_DNA"/>
</dbReference>
<protein>
    <submittedName>
        <fullName evidence="2">Sugar transporter</fullName>
    </submittedName>
</protein>
<comment type="caution">
    <text evidence="2">The sequence shown here is derived from an EMBL/GenBank/DDBJ whole genome shotgun (WGS) entry which is preliminary data.</text>
</comment>
<name>A0A3N0EIM5_SINP1</name>
<feature type="signal peptide" evidence="1">
    <location>
        <begin position="1"/>
        <end position="20"/>
    </location>
</feature>
<dbReference type="Gene3D" id="2.60.40.1250">
    <property type="entry name" value="Thiol:disulfide interchange protein DsbD, N-terminal domain"/>
    <property type="match status" value="1"/>
</dbReference>
<dbReference type="AlphaFoldDB" id="A0A3N0EIM5"/>
<evidence type="ECO:0000256" key="1">
    <source>
        <dbReference type="SAM" id="SignalP"/>
    </source>
</evidence>
<keyword evidence="2" id="KW-0813">Transport</keyword>
<dbReference type="RefSeq" id="WP_123215882.1">
    <property type="nucleotide sequence ID" value="NZ_RJTM01000071.1"/>
</dbReference>
<organism evidence="2 3">
    <name type="scientific">Sinomicrobium pectinilyticum</name>
    <dbReference type="NCBI Taxonomy" id="1084421"/>
    <lineage>
        <taxon>Bacteria</taxon>
        <taxon>Pseudomonadati</taxon>
        <taxon>Bacteroidota</taxon>
        <taxon>Flavobacteriia</taxon>
        <taxon>Flavobacteriales</taxon>
        <taxon>Flavobacteriaceae</taxon>
        <taxon>Sinomicrobium</taxon>
    </lineage>
</organism>
<gene>
    <name evidence="2" type="ORF">ED312_10070</name>
</gene>
<keyword evidence="2" id="KW-0762">Sugar transport</keyword>
<keyword evidence="3" id="KW-1185">Reference proteome</keyword>
<evidence type="ECO:0000313" key="2">
    <source>
        <dbReference type="EMBL" id="RNL87738.1"/>
    </source>
</evidence>
<dbReference type="Proteomes" id="UP000267469">
    <property type="component" value="Unassembled WGS sequence"/>
</dbReference>
<accession>A0A3N0EIM5</accession>
<sequence>MKNIKYILFMVLLLSLRMGAQSGDPVKWEFSTKAVDKDTYEVIMTANMEHPWHIYSQFMEDGGPVPTEITFTGTPAIQLVGEAKEDGIPIEKYEDVFMIDTRYFEGVVHFVQTVKVNANTKTPVTVEGTVLFMACSDEQCLTPQERDFKVTLDQNHKQG</sequence>
<feature type="chain" id="PRO_5018226747" evidence="1">
    <location>
        <begin position="21"/>
        <end position="159"/>
    </location>
</feature>
<keyword evidence="1" id="KW-0732">Signal</keyword>
<evidence type="ECO:0000313" key="3">
    <source>
        <dbReference type="Proteomes" id="UP000267469"/>
    </source>
</evidence>
<reference evidence="2 3" key="1">
    <citation type="submission" date="2018-10" db="EMBL/GenBank/DDBJ databases">
        <title>Sinomicrobium pectinilyticum sp. nov., a pectinase-producing bacterium isolated from alkaline and saline soil, and emended description of the genus Sinomicrobium.</title>
        <authorList>
            <person name="Cheng B."/>
            <person name="Li C."/>
            <person name="Lai Q."/>
            <person name="Du M."/>
            <person name="Shao Z."/>
            <person name="Xu P."/>
            <person name="Yang C."/>
        </authorList>
    </citation>
    <scope>NUCLEOTIDE SEQUENCE [LARGE SCALE GENOMIC DNA]</scope>
    <source>
        <strain evidence="2 3">5DNS001</strain>
    </source>
</reference>
<dbReference type="InterPro" id="IPR036929">
    <property type="entry name" value="DsbDN_sf"/>
</dbReference>
<dbReference type="OrthoDB" id="767251at2"/>